<proteinExistence type="predicted"/>
<sequence length="74" mass="7905">MPIELTGFDAEGIVNTGPAAADACDAVATSNAKPRIAATQRRDFADFDPVTPSTSLMPFRVTLKARFSFGSEHF</sequence>
<protein>
    <submittedName>
        <fullName evidence="1">Unannotated protein</fullName>
    </submittedName>
</protein>
<evidence type="ECO:0000313" key="1">
    <source>
        <dbReference type="EMBL" id="CAB4699693.1"/>
    </source>
</evidence>
<gene>
    <name evidence="1" type="ORF">UFOPK2582_00882</name>
</gene>
<name>A0A6J6PRR7_9ZZZZ</name>
<accession>A0A6J6PRR7</accession>
<dbReference type="AlphaFoldDB" id="A0A6J6PRR7"/>
<reference evidence="1" key="1">
    <citation type="submission" date="2020-05" db="EMBL/GenBank/DDBJ databases">
        <authorList>
            <person name="Chiriac C."/>
            <person name="Salcher M."/>
            <person name="Ghai R."/>
            <person name="Kavagutti S V."/>
        </authorList>
    </citation>
    <scope>NUCLEOTIDE SEQUENCE</scope>
</reference>
<organism evidence="1">
    <name type="scientific">freshwater metagenome</name>
    <dbReference type="NCBI Taxonomy" id="449393"/>
    <lineage>
        <taxon>unclassified sequences</taxon>
        <taxon>metagenomes</taxon>
        <taxon>ecological metagenomes</taxon>
    </lineage>
</organism>
<dbReference type="EMBL" id="CAEZXS010000093">
    <property type="protein sequence ID" value="CAB4699693.1"/>
    <property type="molecule type" value="Genomic_DNA"/>
</dbReference>